<dbReference type="Proteomes" id="UP001153269">
    <property type="component" value="Unassembled WGS sequence"/>
</dbReference>
<dbReference type="InterPro" id="IPR013320">
    <property type="entry name" value="ConA-like_dom_sf"/>
</dbReference>
<feature type="compositionally biased region" description="Low complexity" evidence="1">
    <location>
        <begin position="259"/>
        <end position="276"/>
    </location>
</feature>
<feature type="region of interest" description="Disordered" evidence="1">
    <location>
        <begin position="250"/>
        <end position="276"/>
    </location>
</feature>
<reference evidence="2" key="1">
    <citation type="submission" date="2020-03" db="EMBL/GenBank/DDBJ databases">
        <authorList>
            <person name="Weist P."/>
        </authorList>
    </citation>
    <scope>NUCLEOTIDE SEQUENCE</scope>
</reference>
<gene>
    <name evidence="2" type="ORF">PLEPLA_LOCUS30716</name>
</gene>
<dbReference type="SUPFAM" id="SSF49899">
    <property type="entry name" value="Concanavalin A-like lectins/glucanases"/>
    <property type="match status" value="1"/>
</dbReference>
<evidence type="ECO:0000313" key="2">
    <source>
        <dbReference type="EMBL" id="CAB1442997.1"/>
    </source>
</evidence>
<proteinExistence type="predicted"/>
<feature type="compositionally biased region" description="Basic and acidic residues" evidence="1">
    <location>
        <begin position="12"/>
        <end position="25"/>
    </location>
</feature>
<evidence type="ECO:0000313" key="3">
    <source>
        <dbReference type="Proteomes" id="UP001153269"/>
    </source>
</evidence>
<comment type="caution">
    <text evidence="2">The sequence shown here is derived from an EMBL/GenBank/DDBJ whole genome shotgun (WGS) entry which is preliminary data.</text>
</comment>
<feature type="compositionally biased region" description="Polar residues" evidence="1">
    <location>
        <begin position="1"/>
        <end position="10"/>
    </location>
</feature>
<sequence>MTVITYSSTAGRHPEEIQVLDRPDTSRNVPESPSGSREPLNPPEDLMLESCGVKGQSWAEEKEEQKTKAGVKRGNLQSGSQTWGRGVQKERIKKGEREDRRVIRKKSKGSGTNGIKEKDMSESDVSGILSAAEMEGGDRAMGENEEGKKELACLSVYVPPEKDYRRKGEQRETCPGDEAVAYLPLVPSPPPQPESETCFITERSSYCQFPSSQTELLTCYQAFCIQECPYRSSTPPYALLLLPAHRHPCVSEDREDTRPGTQTETGTTPDSESFSRGSSSLLFQPVQNGCLVSPPSQKVGVMGSLTLALWIKTSSPGEMMLLEKSVGERLLFSVTVSEQAVTLRYVQSRGQTTMTVSFRTEGRLALERWTHLVLQFFSFSQ</sequence>
<keyword evidence="3" id="KW-1185">Reference proteome</keyword>
<protein>
    <submittedName>
        <fullName evidence="2">Uncharacterized protein</fullName>
    </submittedName>
</protein>
<dbReference type="AlphaFoldDB" id="A0A9N7V6G8"/>
<feature type="compositionally biased region" description="Polar residues" evidence="1">
    <location>
        <begin position="26"/>
        <end position="35"/>
    </location>
</feature>
<feature type="compositionally biased region" description="Basic and acidic residues" evidence="1">
    <location>
        <begin position="87"/>
        <end position="101"/>
    </location>
</feature>
<accession>A0A9N7V6G8</accession>
<name>A0A9N7V6G8_PLEPL</name>
<organism evidence="2 3">
    <name type="scientific">Pleuronectes platessa</name>
    <name type="common">European plaice</name>
    <dbReference type="NCBI Taxonomy" id="8262"/>
    <lineage>
        <taxon>Eukaryota</taxon>
        <taxon>Metazoa</taxon>
        <taxon>Chordata</taxon>
        <taxon>Craniata</taxon>
        <taxon>Vertebrata</taxon>
        <taxon>Euteleostomi</taxon>
        <taxon>Actinopterygii</taxon>
        <taxon>Neopterygii</taxon>
        <taxon>Teleostei</taxon>
        <taxon>Neoteleostei</taxon>
        <taxon>Acanthomorphata</taxon>
        <taxon>Carangaria</taxon>
        <taxon>Pleuronectiformes</taxon>
        <taxon>Pleuronectoidei</taxon>
        <taxon>Pleuronectidae</taxon>
        <taxon>Pleuronectes</taxon>
    </lineage>
</organism>
<evidence type="ECO:0000256" key="1">
    <source>
        <dbReference type="SAM" id="MobiDB-lite"/>
    </source>
</evidence>
<feature type="region of interest" description="Disordered" evidence="1">
    <location>
        <begin position="1"/>
        <end position="124"/>
    </location>
</feature>
<dbReference type="EMBL" id="CADEAL010002979">
    <property type="protein sequence ID" value="CAB1442997.1"/>
    <property type="molecule type" value="Genomic_DNA"/>
</dbReference>